<proteinExistence type="predicted"/>
<reference evidence="1" key="1">
    <citation type="submission" date="2018-02" db="EMBL/GenBank/DDBJ databases">
        <authorList>
            <person name="Cohen D.B."/>
            <person name="Kent A.D."/>
        </authorList>
    </citation>
    <scope>NUCLEOTIDE SEQUENCE</scope>
</reference>
<name>A0A2N9EIU8_FAGSY</name>
<accession>A0A2N9EIU8</accession>
<protein>
    <recommendedName>
        <fullName evidence="2">Pentacotripeptide-repeat region of PRORP domain-containing protein</fullName>
    </recommendedName>
</protein>
<dbReference type="InterPro" id="IPR011990">
    <property type="entry name" value="TPR-like_helical_dom_sf"/>
</dbReference>
<dbReference type="InterPro" id="IPR044190">
    <property type="entry name" value="THA8-like"/>
</dbReference>
<dbReference type="AlphaFoldDB" id="A0A2N9EIU8"/>
<dbReference type="GO" id="GO:0009658">
    <property type="term" value="P:chloroplast organization"/>
    <property type="evidence" value="ECO:0007669"/>
    <property type="project" value="InterPro"/>
</dbReference>
<dbReference type="EMBL" id="OIVN01000354">
    <property type="protein sequence ID" value="SPC78856.1"/>
    <property type="molecule type" value="Genomic_DNA"/>
</dbReference>
<evidence type="ECO:0008006" key="2">
    <source>
        <dbReference type="Google" id="ProtNLM"/>
    </source>
</evidence>
<evidence type="ECO:0000313" key="1">
    <source>
        <dbReference type="EMBL" id="SPC78856.1"/>
    </source>
</evidence>
<dbReference type="GO" id="GO:0000373">
    <property type="term" value="P:Group II intron splicing"/>
    <property type="evidence" value="ECO:0007669"/>
    <property type="project" value="InterPro"/>
</dbReference>
<dbReference type="PANTHER" id="PTHR47594:SF4">
    <property type="entry name" value="OS04G0475500 PROTEIN"/>
    <property type="match status" value="1"/>
</dbReference>
<dbReference type="PANTHER" id="PTHR47594">
    <property type="entry name" value="PPR CONTAINING PLANT-LIKE PROTEIN"/>
    <property type="match status" value="1"/>
</dbReference>
<dbReference type="GO" id="GO:0003723">
    <property type="term" value="F:RNA binding"/>
    <property type="evidence" value="ECO:0007669"/>
    <property type="project" value="InterPro"/>
</dbReference>
<organism evidence="1">
    <name type="scientific">Fagus sylvatica</name>
    <name type="common">Beechnut</name>
    <dbReference type="NCBI Taxonomy" id="28930"/>
    <lineage>
        <taxon>Eukaryota</taxon>
        <taxon>Viridiplantae</taxon>
        <taxon>Streptophyta</taxon>
        <taxon>Embryophyta</taxon>
        <taxon>Tracheophyta</taxon>
        <taxon>Spermatophyta</taxon>
        <taxon>Magnoliopsida</taxon>
        <taxon>eudicotyledons</taxon>
        <taxon>Gunneridae</taxon>
        <taxon>Pentapetalae</taxon>
        <taxon>rosids</taxon>
        <taxon>fabids</taxon>
        <taxon>Fagales</taxon>
        <taxon>Fagaceae</taxon>
        <taxon>Fagus</taxon>
    </lineage>
</organism>
<dbReference type="Gene3D" id="1.25.40.10">
    <property type="entry name" value="Tetratricopeptide repeat domain"/>
    <property type="match status" value="1"/>
</dbReference>
<sequence>MRSSAITFLSSPLLSLPASRCMIVSMSDRSKNRRPLQKGRNPSTEAIQTVQALKRANKDQRSLDQVFHSKFNRLLKLDMVAVLRELLRQNECLLALKVFEDIRKEYWYKPQVSLYAEMITVLATNGLFEYVELLHSYLKAERGLNHELEGFNALLKTLISFNLTKLAMECYYLMKEIGCEPDKTSFKILITGLESNGETGPSAMVRQDAQMYYGECLEFLEEEEEIMDKEKEYKIAGSFE</sequence>
<gene>
    <name evidence="1" type="ORF">FSB_LOCUS6738</name>
</gene>